<dbReference type="Pfam" id="PF00071">
    <property type="entry name" value="Ras"/>
    <property type="match status" value="1"/>
</dbReference>
<accession>A0ABR2KV45</accession>
<dbReference type="SUPFAM" id="SSF52540">
    <property type="entry name" value="P-loop containing nucleoside triphosphate hydrolases"/>
    <property type="match status" value="1"/>
</dbReference>
<sequence>MTNNDSVEIKIILLGDSAVGKTSILTRIIQNTFTDNQASTIGATYSYKKVRHDDREIQMQIWDTAGQERYRCLAPIYYRGTNVVFLVYSRDDRSSFSIVDYWINSLNQNGATPTLKFLICNKMDITKGDDLISSNEGTEKAKEIDAVYYEVSAKTGNGIIDLVNTVAQMYIEKINDGTVVIKKTNKNEPKKLDKEDGCCS</sequence>
<keyword evidence="1" id="KW-0547">Nucleotide-binding</keyword>
<proteinExistence type="predicted"/>
<dbReference type="CDD" id="cd00154">
    <property type="entry name" value="Rab"/>
    <property type="match status" value="1"/>
</dbReference>
<evidence type="ECO:0000313" key="4">
    <source>
        <dbReference type="Proteomes" id="UP001470230"/>
    </source>
</evidence>
<protein>
    <recommendedName>
        <fullName evidence="5">Small GTP-binding protein</fullName>
    </recommendedName>
</protein>
<dbReference type="PANTHER" id="PTHR47977">
    <property type="entry name" value="RAS-RELATED PROTEIN RAB"/>
    <property type="match status" value="1"/>
</dbReference>
<evidence type="ECO:0000256" key="1">
    <source>
        <dbReference type="ARBA" id="ARBA00022741"/>
    </source>
</evidence>
<dbReference type="PROSITE" id="PS51421">
    <property type="entry name" value="RAS"/>
    <property type="match status" value="1"/>
</dbReference>
<keyword evidence="4" id="KW-1185">Reference proteome</keyword>
<evidence type="ECO:0000313" key="3">
    <source>
        <dbReference type="EMBL" id="KAK8894974.1"/>
    </source>
</evidence>
<reference evidence="3 4" key="1">
    <citation type="submission" date="2024-04" db="EMBL/GenBank/DDBJ databases">
        <title>Tritrichomonas musculus Genome.</title>
        <authorList>
            <person name="Alves-Ferreira E."/>
            <person name="Grigg M."/>
            <person name="Lorenzi H."/>
            <person name="Galac M."/>
        </authorList>
    </citation>
    <scope>NUCLEOTIDE SEQUENCE [LARGE SCALE GENOMIC DNA]</scope>
    <source>
        <strain evidence="3 4">EAF2021</strain>
    </source>
</reference>
<dbReference type="InterPro" id="IPR050227">
    <property type="entry name" value="Rab"/>
</dbReference>
<dbReference type="Proteomes" id="UP001470230">
    <property type="component" value="Unassembled WGS sequence"/>
</dbReference>
<gene>
    <name evidence="3" type="ORF">M9Y10_023416</name>
</gene>
<dbReference type="InterPro" id="IPR001806">
    <property type="entry name" value="Small_GTPase"/>
</dbReference>
<dbReference type="PRINTS" id="PR00449">
    <property type="entry name" value="RASTRNSFRMNG"/>
</dbReference>
<dbReference type="PROSITE" id="PS51420">
    <property type="entry name" value="RHO"/>
    <property type="match status" value="1"/>
</dbReference>
<evidence type="ECO:0000256" key="2">
    <source>
        <dbReference type="ARBA" id="ARBA00023134"/>
    </source>
</evidence>
<organism evidence="3 4">
    <name type="scientific">Tritrichomonas musculus</name>
    <dbReference type="NCBI Taxonomy" id="1915356"/>
    <lineage>
        <taxon>Eukaryota</taxon>
        <taxon>Metamonada</taxon>
        <taxon>Parabasalia</taxon>
        <taxon>Tritrichomonadida</taxon>
        <taxon>Tritrichomonadidae</taxon>
        <taxon>Tritrichomonas</taxon>
    </lineage>
</organism>
<dbReference type="InterPro" id="IPR005225">
    <property type="entry name" value="Small_GTP-bd"/>
</dbReference>
<dbReference type="NCBIfam" id="TIGR00231">
    <property type="entry name" value="small_GTP"/>
    <property type="match status" value="1"/>
</dbReference>
<dbReference type="InterPro" id="IPR027417">
    <property type="entry name" value="P-loop_NTPase"/>
</dbReference>
<dbReference type="SMART" id="SM00174">
    <property type="entry name" value="RHO"/>
    <property type="match status" value="1"/>
</dbReference>
<dbReference type="SMART" id="SM00173">
    <property type="entry name" value="RAS"/>
    <property type="match status" value="1"/>
</dbReference>
<dbReference type="EMBL" id="JAPFFF010000003">
    <property type="protein sequence ID" value="KAK8894974.1"/>
    <property type="molecule type" value="Genomic_DNA"/>
</dbReference>
<dbReference type="PROSITE" id="PS51419">
    <property type="entry name" value="RAB"/>
    <property type="match status" value="1"/>
</dbReference>
<comment type="caution">
    <text evidence="3">The sequence shown here is derived from an EMBL/GenBank/DDBJ whole genome shotgun (WGS) entry which is preliminary data.</text>
</comment>
<evidence type="ECO:0008006" key="5">
    <source>
        <dbReference type="Google" id="ProtNLM"/>
    </source>
</evidence>
<dbReference type="Gene3D" id="3.40.50.300">
    <property type="entry name" value="P-loop containing nucleotide triphosphate hydrolases"/>
    <property type="match status" value="1"/>
</dbReference>
<keyword evidence="2" id="KW-0342">GTP-binding</keyword>
<name>A0ABR2KV45_9EUKA</name>
<dbReference type="SMART" id="SM00175">
    <property type="entry name" value="RAB"/>
    <property type="match status" value="1"/>
</dbReference>